<proteinExistence type="predicted"/>
<keyword evidence="3" id="KW-1185">Reference proteome</keyword>
<evidence type="ECO:0008006" key="4">
    <source>
        <dbReference type="Google" id="ProtNLM"/>
    </source>
</evidence>
<keyword evidence="1" id="KW-1133">Transmembrane helix</keyword>
<gene>
    <name evidence="2" type="ORF">ABS770_26825</name>
</gene>
<feature type="transmembrane region" description="Helical" evidence="1">
    <location>
        <begin position="12"/>
        <end position="40"/>
    </location>
</feature>
<keyword evidence="1" id="KW-0812">Transmembrane</keyword>
<protein>
    <recommendedName>
        <fullName evidence="4">DNA recombination protein RmuC</fullName>
    </recommendedName>
</protein>
<comment type="caution">
    <text evidence="2">The sequence shown here is derived from an EMBL/GenBank/DDBJ whole genome shotgun (WGS) entry which is preliminary data.</text>
</comment>
<name>A0ABV1RB15_9HYPH</name>
<dbReference type="RefSeq" id="WP_350381225.1">
    <property type="nucleotide sequence ID" value="NZ_JBELQD010000063.1"/>
</dbReference>
<sequence>MGMLKTEDLQRLWALIQSAPVSALSLLVAVVGASAMAGWLSRGQVASAKIDGLEQRLALADERLKFAEEKVQAQILARQDVDRQFNELKAQTRSDASMAARFDALEKALDLNRGASKALETAVVRGDMRVSEQPDSASVEAVVH</sequence>
<evidence type="ECO:0000313" key="3">
    <source>
        <dbReference type="Proteomes" id="UP001432995"/>
    </source>
</evidence>
<evidence type="ECO:0000256" key="1">
    <source>
        <dbReference type="SAM" id="Phobius"/>
    </source>
</evidence>
<keyword evidence="1" id="KW-0472">Membrane</keyword>
<accession>A0ABV1RB15</accession>
<dbReference type="EMBL" id="JBELQD010000063">
    <property type="protein sequence ID" value="MER2291875.1"/>
    <property type="molecule type" value="Genomic_DNA"/>
</dbReference>
<evidence type="ECO:0000313" key="2">
    <source>
        <dbReference type="EMBL" id="MER2291875.1"/>
    </source>
</evidence>
<dbReference type="Proteomes" id="UP001432995">
    <property type="component" value="Unassembled WGS sequence"/>
</dbReference>
<organism evidence="2 3">
    <name type="scientific">Methylobacterium brachiatum</name>
    <dbReference type="NCBI Taxonomy" id="269660"/>
    <lineage>
        <taxon>Bacteria</taxon>
        <taxon>Pseudomonadati</taxon>
        <taxon>Pseudomonadota</taxon>
        <taxon>Alphaproteobacteria</taxon>
        <taxon>Hyphomicrobiales</taxon>
        <taxon>Methylobacteriaceae</taxon>
        <taxon>Methylobacterium</taxon>
    </lineage>
</organism>
<reference evidence="2" key="1">
    <citation type="submission" date="2024-06" db="EMBL/GenBank/DDBJ databases">
        <authorList>
            <person name="Campbell A.G."/>
        </authorList>
    </citation>
    <scope>NUCLEOTIDE SEQUENCE</scope>
    <source>
        <strain evidence="2">EM17</strain>
    </source>
</reference>